<dbReference type="Proteomes" id="UP001431209">
    <property type="component" value="Unassembled WGS sequence"/>
</dbReference>
<evidence type="ECO:0000313" key="2">
    <source>
        <dbReference type="Proteomes" id="UP001431209"/>
    </source>
</evidence>
<comment type="caution">
    <text evidence="1">The sequence shown here is derived from an EMBL/GenBank/DDBJ whole genome shotgun (WGS) entry which is preliminary data.</text>
</comment>
<dbReference type="EMBL" id="JAOPGA020001296">
    <property type="protein sequence ID" value="KAL0487037.1"/>
    <property type="molecule type" value="Genomic_DNA"/>
</dbReference>
<reference evidence="1 2" key="1">
    <citation type="submission" date="2024-03" db="EMBL/GenBank/DDBJ databases">
        <title>The Acrasis kona genome and developmental transcriptomes reveal deep origins of eukaryotic multicellular pathways.</title>
        <authorList>
            <person name="Sheikh S."/>
            <person name="Fu C.-J."/>
            <person name="Brown M.W."/>
            <person name="Baldauf S.L."/>
        </authorList>
    </citation>
    <scope>NUCLEOTIDE SEQUENCE [LARGE SCALE GENOMIC DNA]</scope>
    <source>
        <strain evidence="1 2">ATCC MYA-3509</strain>
    </source>
</reference>
<organism evidence="1 2">
    <name type="scientific">Acrasis kona</name>
    <dbReference type="NCBI Taxonomy" id="1008807"/>
    <lineage>
        <taxon>Eukaryota</taxon>
        <taxon>Discoba</taxon>
        <taxon>Heterolobosea</taxon>
        <taxon>Tetramitia</taxon>
        <taxon>Eutetramitia</taxon>
        <taxon>Acrasidae</taxon>
        <taxon>Acrasis</taxon>
    </lineage>
</organism>
<keyword evidence="2" id="KW-1185">Reference proteome</keyword>
<dbReference type="AlphaFoldDB" id="A0AAW2ZB07"/>
<proteinExistence type="predicted"/>
<sequence>MDEQYLSPGRYSQIDYLSKDVLFFDTTGASLEVQEHDLKTHQDKIEEGEKIHQLNLWTEHIYQRFDSLIFSSHNKHLIDQFAKCKHMIRLDRGLKQLTYYFEKRDSLRNIFKGDIRSTSSQVQTVSETTSKQLEQTTTWDNFVSKSLDSPFDVNLFVYPNLSTNLNLHYTFSPISLRTEIRQEPYIYQNTPADKKQIDMRRFIFGGTLGLQFPRVNAEFYYEVDKKPHANETNTTIAAMALLRLLRSESQRHSCDAGLDITARNGSVGNLTYGIRYNYVSQGGRRTVGVLQGTYLNHYYLSFTHDLRQSKLRKRNIKPIKINLAGREFDVTSFVKPEFDLTTSGQIRYLNTDKSSDMTFGLQYRHKSLDGDDAFVLKSRYDTEKGAAVMLSKRFYLNGGYKLDASLKLQNSLPIDRYDGGKGLVWDTFKDTRFGFGFNLEY</sequence>
<accession>A0AAW2ZB07</accession>
<evidence type="ECO:0000313" key="1">
    <source>
        <dbReference type="EMBL" id="KAL0487037.1"/>
    </source>
</evidence>
<protein>
    <submittedName>
        <fullName evidence="1">MPS3</fullName>
    </submittedName>
</protein>
<gene>
    <name evidence="1" type="ORF">AKO1_001340</name>
</gene>
<name>A0AAW2ZB07_9EUKA</name>